<evidence type="ECO:0000259" key="7">
    <source>
        <dbReference type="Pfam" id="PF02838"/>
    </source>
</evidence>
<evidence type="ECO:0000313" key="9">
    <source>
        <dbReference type="Proteomes" id="UP000636891"/>
    </source>
</evidence>
<dbReference type="Pfam" id="PF02838">
    <property type="entry name" value="Glyco_hydro_20b"/>
    <property type="match status" value="1"/>
</dbReference>
<dbReference type="SUPFAM" id="SSF55545">
    <property type="entry name" value="beta-N-acetylhexosaminidase-like domain"/>
    <property type="match status" value="1"/>
</dbReference>
<feature type="domain" description="Beta-hexosaminidase bacterial type N-terminal" evidence="7">
    <location>
        <begin position="33"/>
        <end position="172"/>
    </location>
</feature>
<dbReference type="PANTHER" id="PTHR21040">
    <property type="entry name" value="BCDNA.GH04120"/>
    <property type="match status" value="1"/>
</dbReference>
<reference evidence="8 9" key="1">
    <citation type="submission" date="2020-08" db="EMBL/GenBank/DDBJ databases">
        <title>Genome public.</title>
        <authorList>
            <person name="Liu C."/>
            <person name="Sun Q."/>
        </authorList>
    </citation>
    <scope>NUCLEOTIDE SEQUENCE [LARGE SCALE GENOMIC DNA]</scope>
    <source>
        <strain evidence="8 9">New-7</strain>
    </source>
</reference>
<comment type="caution">
    <text evidence="8">The sequence shown here is derived from an EMBL/GenBank/DDBJ whole genome shotgun (WGS) entry which is preliminary data.</text>
</comment>
<dbReference type="InterPro" id="IPR038901">
    <property type="entry name" value="HEXDC-like"/>
</dbReference>
<dbReference type="RefSeq" id="WP_118655822.1">
    <property type="nucleotide sequence ID" value="NZ_JACOOK010000003.1"/>
</dbReference>
<dbReference type="SUPFAM" id="SSF51445">
    <property type="entry name" value="(Trans)glycosidases"/>
    <property type="match status" value="1"/>
</dbReference>
<evidence type="ECO:0000256" key="5">
    <source>
        <dbReference type="SAM" id="SignalP"/>
    </source>
</evidence>
<dbReference type="Proteomes" id="UP000636891">
    <property type="component" value="Unassembled WGS sequence"/>
</dbReference>
<proteinExistence type="inferred from homology"/>
<gene>
    <name evidence="8" type="ORF">H8S08_06920</name>
</gene>
<feature type="domain" description="Glycoside hydrolase family 20 catalytic" evidence="6">
    <location>
        <begin position="220"/>
        <end position="386"/>
    </location>
</feature>
<dbReference type="InterPro" id="IPR015883">
    <property type="entry name" value="Glyco_hydro_20_cat"/>
</dbReference>
<keyword evidence="3" id="KW-0326">Glycosidase</keyword>
<evidence type="ECO:0000256" key="2">
    <source>
        <dbReference type="ARBA" id="ARBA00022801"/>
    </source>
</evidence>
<comment type="similarity">
    <text evidence="1">Belongs to the glycosyl hydrolase 20 family.</text>
</comment>
<evidence type="ECO:0000256" key="1">
    <source>
        <dbReference type="ARBA" id="ARBA00006285"/>
    </source>
</evidence>
<dbReference type="EMBL" id="JACOOK010000003">
    <property type="protein sequence ID" value="MBC5616750.1"/>
    <property type="molecule type" value="Genomic_DNA"/>
</dbReference>
<accession>A0ABR7CN42</accession>
<feature type="chain" id="PRO_5046500592" evidence="5">
    <location>
        <begin position="22"/>
        <end position="700"/>
    </location>
</feature>
<dbReference type="PANTHER" id="PTHR21040:SF8">
    <property type="entry name" value="BCDNA.GH04120"/>
    <property type="match status" value="1"/>
</dbReference>
<organism evidence="8 9">
    <name type="scientific">Alistipes hominis</name>
    <dbReference type="NCBI Taxonomy" id="2763015"/>
    <lineage>
        <taxon>Bacteria</taxon>
        <taxon>Pseudomonadati</taxon>
        <taxon>Bacteroidota</taxon>
        <taxon>Bacteroidia</taxon>
        <taxon>Bacteroidales</taxon>
        <taxon>Rikenellaceae</taxon>
        <taxon>Alistipes</taxon>
    </lineage>
</organism>
<dbReference type="InterPro" id="IPR015882">
    <property type="entry name" value="HEX_bac_N"/>
</dbReference>
<name>A0ABR7CN42_9BACT</name>
<keyword evidence="2" id="KW-0378">Hydrolase</keyword>
<dbReference type="Gene3D" id="3.20.20.80">
    <property type="entry name" value="Glycosidases"/>
    <property type="match status" value="1"/>
</dbReference>
<dbReference type="Pfam" id="PF00728">
    <property type="entry name" value="Glyco_hydro_20"/>
    <property type="match status" value="1"/>
</dbReference>
<feature type="region of interest" description="Disordered" evidence="4">
    <location>
        <begin position="680"/>
        <end position="700"/>
    </location>
</feature>
<dbReference type="InterPro" id="IPR025705">
    <property type="entry name" value="Beta_hexosaminidase_sua/sub"/>
</dbReference>
<evidence type="ECO:0000256" key="4">
    <source>
        <dbReference type="SAM" id="MobiDB-lite"/>
    </source>
</evidence>
<dbReference type="InterPro" id="IPR029018">
    <property type="entry name" value="Hex-like_dom2"/>
</dbReference>
<keyword evidence="9" id="KW-1185">Reference proteome</keyword>
<protein>
    <submittedName>
        <fullName evidence="8">Beta-N-acetylhexosaminidase</fullName>
    </submittedName>
</protein>
<dbReference type="InterPro" id="IPR017853">
    <property type="entry name" value="GH"/>
</dbReference>
<keyword evidence="5" id="KW-0732">Signal</keyword>
<evidence type="ECO:0000259" key="6">
    <source>
        <dbReference type="Pfam" id="PF00728"/>
    </source>
</evidence>
<dbReference type="PRINTS" id="PR00738">
    <property type="entry name" value="GLHYDRLASE20"/>
</dbReference>
<dbReference type="Gene3D" id="3.30.379.10">
    <property type="entry name" value="Chitobiase/beta-hexosaminidase domain 2-like"/>
    <property type="match status" value="1"/>
</dbReference>
<feature type="signal peptide" evidence="5">
    <location>
        <begin position="1"/>
        <end position="21"/>
    </location>
</feature>
<sequence length="700" mass="79408">MKRIILPLLALLALGTGRAIAQQHNPFEGGKLPLIPYPAEVRVGERDFDPGERLTVRVCSGDEEDFFAAATLTDELENIRTVVRKSRSGVKGAVMLTRPGLNRQADERLKQAGLELAPDFNPEGYVLLADGQGVIVSANTAAGLFYGVQTLRQLVYPSGDGYRVRAVAVRDAPAMRYRWQQDDWSRGPIPTLEYAKKQVRILSEYKINGYSIYAENLYQSKSHPAINPYGGTITPEEIAELIDYAARYHVEIIPQQQTFGHLHYVLRQERYADLGEKRGSQILSPTEPGAYDFIGDYLGEIVPMFTSEFIHIGCDETFELGRGKSKESVAGSSHADVYLGHLKKVAALPALKDKKLLFWGEIAVEHPEKLDLLPSNVIAVAWDYLPRDSYETFLKPYADKHFATFVAPSAFYGGRVFPDYLSHMKNIRNFVRDGQKYGSMGMLNTSWDDMGEDLFDMGWYGVVYAAACAWQHGESDLDRYRDAFDWAFYRNSDGHPFADGICKLADVHGRVGAVNFEMAYTSPFTEAGVALQNHLQNTGACREMRLWCEDAYTQFSRARDRVALHGSTVDALLFAARRMDFVFHKALLAGEMSDLYDAFVRDDDKGYAVNTALYDLIMPYASRLGSLRDMTKELKLFHRDLWRGENRPIHWDVAAIRYDRMLLEWEQQYDRIQLDLQQQGRDGSHLPREQVGFRFDRPQQ</sequence>
<evidence type="ECO:0000313" key="8">
    <source>
        <dbReference type="EMBL" id="MBC5616750.1"/>
    </source>
</evidence>
<evidence type="ECO:0000256" key="3">
    <source>
        <dbReference type="ARBA" id="ARBA00023295"/>
    </source>
</evidence>